<evidence type="ECO:0000313" key="6">
    <source>
        <dbReference type="Proteomes" id="UP000019150"/>
    </source>
</evidence>
<feature type="domain" description="CBS" evidence="4">
    <location>
        <begin position="7"/>
        <end position="63"/>
    </location>
</feature>
<feature type="compositionally biased region" description="Basic and acidic residues" evidence="3">
    <location>
        <begin position="198"/>
        <end position="208"/>
    </location>
</feature>
<gene>
    <name evidence="5" type="ORF">NONO_c35260</name>
</gene>
<dbReference type="Gene3D" id="3.10.580.10">
    <property type="entry name" value="CBS-domain"/>
    <property type="match status" value="2"/>
</dbReference>
<protein>
    <submittedName>
        <fullName evidence="5">CBS domain-containing protein</fullName>
    </submittedName>
</protein>
<dbReference type="Proteomes" id="UP000019150">
    <property type="component" value="Chromosome"/>
</dbReference>
<evidence type="ECO:0000256" key="1">
    <source>
        <dbReference type="ARBA" id="ARBA00023122"/>
    </source>
</evidence>
<dbReference type="Pfam" id="PF00571">
    <property type="entry name" value="CBS"/>
    <property type="match status" value="2"/>
</dbReference>
<evidence type="ECO:0000259" key="4">
    <source>
        <dbReference type="PROSITE" id="PS51371"/>
    </source>
</evidence>
<evidence type="ECO:0000256" key="2">
    <source>
        <dbReference type="PROSITE-ProRule" id="PRU00703"/>
    </source>
</evidence>
<keyword evidence="6" id="KW-1185">Reference proteome</keyword>
<dbReference type="PANTHER" id="PTHR43080:SF2">
    <property type="entry name" value="CBS DOMAIN-CONTAINING PROTEIN"/>
    <property type="match status" value="1"/>
</dbReference>
<accession>W5TH47</accession>
<dbReference type="STRING" id="1415166.NONO_c35260"/>
<dbReference type="KEGG" id="nno:NONO_c35260"/>
<dbReference type="PROSITE" id="PS51371">
    <property type="entry name" value="CBS"/>
    <property type="match status" value="2"/>
</dbReference>
<dbReference type="HOGENOM" id="CLU_040681_1_0_11"/>
<dbReference type="AlphaFoldDB" id="W5TH47"/>
<dbReference type="EMBL" id="CP006850">
    <property type="protein sequence ID" value="AHH18313.1"/>
    <property type="molecule type" value="Genomic_DNA"/>
</dbReference>
<proteinExistence type="predicted"/>
<dbReference type="InterPro" id="IPR046342">
    <property type="entry name" value="CBS_dom_sf"/>
</dbReference>
<feature type="region of interest" description="Disordered" evidence="3">
    <location>
        <begin position="179"/>
        <end position="208"/>
    </location>
</feature>
<dbReference type="eggNOG" id="COG0517">
    <property type="taxonomic scope" value="Bacteria"/>
</dbReference>
<dbReference type="RefSeq" id="WP_025349750.1">
    <property type="nucleotide sequence ID" value="NZ_CP006850.1"/>
</dbReference>
<evidence type="ECO:0000313" key="5">
    <source>
        <dbReference type="EMBL" id="AHH18313.1"/>
    </source>
</evidence>
<sequence length="208" mass="22179">MYARDILSRPVVTVRMETPLPQAVSLLTEGGFAALPVVDEAGHVVGVLSESDALSATRSDSTVEALMTTPAEVVEPGTDVPTVAARMLARKLRSMPVVEAGVLVGIVARRDLLRTLMRDDAVVEAKIRALLDDYAGSRRQWTIRVEDGRAVIAGGFVDAAEQDTVIALALTVDEITHAETAPAPGPVADRPDPPLSEWLRHKADETIG</sequence>
<keyword evidence="1 2" id="KW-0129">CBS domain</keyword>
<dbReference type="PANTHER" id="PTHR43080">
    <property type="entry name" value="CBS DOMAIN-CONTAINING PROTEIN CBSX3, MITOCHONDRIAL"/>
    <property type="match status" value="1"/>
</dbReference>
<feature type="domain" description="CBS" evidence="4">
    <location>
        <begin position="67"/>
        <end position="122"/>
    </location>
</feature>
<dbReference type="PATRIC" id="fig|1415166.3.peg.3614"/>
<name>W5TH47_9NOCA</name>
<organism evidence="5 6">
    <name type="scientific">Nocardia nova SH22a</name>
    <dbReference type="NCBI Taxonomy" id="1415166"/>
    <lineage>
        <taxon>Bacteria</taxon>
        <taxon>Bacillati</taxon>
        <taxon>Actinomycetota</taxon>
        <taxon>Actinomycetes</taxon>
        <taxon>Mycobacteriales</taxon>
        <taxon>Nocardiaceae</taxon>
        <taxon>Nocardia</taxon>
    </lineage>
</organism>
<dbReference type="SUPFAM" id="SSF54631">
    <property type="entry name" value="CBS-domain pair"/>
    <property type="match status" value="1"/>
</dbReference>
<dbReference type="SMART" id="SM00116">
    <property type="entry name" value="CBS"/>
    <property type="match status" value="2"/>
</dbReference>
<evidence type="ECO:0000256" key="3">
    <source>
        <dbReference type="SAM" id="MobiDB-lite"/>
    </source>
</evidence>
<dbReference type="InterPro" id="IPR051257">
    <property type="entry name" value="Diverse_CBS-Domain"/>
</dbReference>
<reference evidence="5 6" key="1">
    <citation type="journal article" date="2014" name="Appl. Environ. Microbiol.">
        <title>Insights into the Microbial Degradation of Rubber and Gutta-Percha by Analysis of the Complete Genome of Nocardia nova SH22a.</title>
        <authorList>
            <person name="Luo Q."/>
            <person name="Hiessl S."/>
            <person name="Poehlein A."/>
            <person name="Daniel R."/>
            <person name="Steinbuchel A."/>
        </authorList>
    </citation>
    <scope>NUCLEOTIDE SEQUENCE [LARGE SCALE GENOMIC DNA]</scope>
    <source>
        <strain evidence="5">SH22a</strain>
    </source>
</reference>
<dbReference type="InterPro" id="IPR000644">
    <property type="entry name" value="CBS_dom"/>
</dbReference>
<dbReference type="OrthoDB" id="9799454at2"/>